<evidence type="ECO:0000313" key="3">
    <source>
        <dbReference type="EMBL" id="MBB6183758.1"/>
    </source>
</evidence>
<dbReference type="AlphaFoldDB" id="A0A099CW68"/>
<dbReference type="EMBL" id="JROI01000010">
    <property type="protein sequence ID" value="KGI77882.1"/>
    <property type="molecule type" value="Genomic_DNA"/>
</dbReference>
<keyword evidence="4" id="KW-1185">Reference proteome</keyword>
<dbReference type="Proteomes" id="UP000560000">
    <property type="component" value="Unassembled WGS sequence"/>
</dbReference>
<organism evidence="2 4">
    <name type="scientific">Oleiagrimonas soli</name>
    <dbReference type="NCBI Taxonomy" id="1543381"/>
    <lineage>
        <taxon>Bacteria</taxon>
        <taxon>Pseudomonadati</taxon>
        <taxon>Pseudomonadota</taxon>
        <taxon>Gammaproteobacteria</taxon>
        <taxon>Lysobacterales</taxon>
        <taxon>Rhodanobacteraceae</taxon>
        <taxon>Oleiagrimonas</taxon>
    </lineage>
</organism>
<dbReference type="STRING" id="1543381.LF63_0105620"/>
<dbReference type="InterPro" id="IPR014922">
    <property type="entry name" value="YdhG-like"/>
</dbReference>
<evidence type="ECO:0000313" key="4">
    <source>
        <dbReference type="Proteomes" id="UP000029708"/>
    </source>
</evidence>
<reference evidence="2 4" key="1">
    <citation type="submission" date="2014-09" db="EMBL/GenBank/DDBJ databases">
        <title>Xanthomonadaceae 3.5X direct submission.</title>
        <authorList>
            <person name="Fang T."/>
            <person name="Wang H."/>
        </authorList>
    </citation>
    <scope>NUCLEOTIDE SEQUENCE [LARGE SCALE GENOMIC DNA]</scope>
    <source>
        <strain evidence="2 4">3.5X</strain>
    </source>
</reference>
<evidence type="ECO:0000313" key="2">
    <source>
        <dbReference type="EMBL" id="KGI77882.1"/>
    </source>
</evidence>
<evidence type="ECO:0000259" key="1">
    <source>
        <dbReference type="Pfam" id="PF08818"/>
    </source>
</evidence>
<accession>A0A099CW68</accession>
<dbReference type="EMBL" id="JACHET010000001">
    <property type="protein sequence ID" value="MBB6183758.1"/>
    <property type="molecule type" value="Genomic_DNA"/>
</dbReference>
<dbReference type="Proteomes" id="UP000029708">
    <property type="component" value="Unassembled WGS sequence"/>
</dbReference>
<dbReference type="HOGENOM" id="CLU_116201_0_0_6"/>
<reference evidence="3 5" key="2">
    <citation type="submission" date="2020-08" db="EMBL/GenBank/DDBJ databases">
        <title>Genomic Encyclopedia of Type Strains, Phase IV (KMG-IV): sequencing the most valuable type-strain genomes for metagenomic binning, comparative biology and taxonomic classification.</title>
        <authorList>
            <person name="Goeker M."/>
        </authorList>
    </citation>
    <scope>NUCLEOTIDE SEQUENCE [LARGE SCALE GENOMIC DNA]</scope>
    <source>
        <strain evidence="3 5">DSM 107085</strain>
    </source>
</reference>
<dbReference type="OrthoDB" id="7619808at2"/>
<evidence type="ECO:0000313" key="5">
    <source>
        <dbReference type="Proteomes" id="UP000560000"/>
    </source>
</evidence>
<gene>
    <name evidence="3" type="ORF">HNQ86_001103</name>
    <name evidence="2" type="ORF">LF63_0105620</name>
</gene>
<sequence>MAATDPRVDAYIAKSADFARPILEHLRAVAHAADKDIEETIKWGMPCFTVDGGIVCNMAAFKQHCAFNLWHGKQVLGESADDAMGQFGRIQKKADLPPKKELVTLLKQAVRLRREGTAAPRKRAAKPEAPVPDDLAAALKLKKHAKARATFEGFPPGQRREYIEWITEAKREATREKRLATTLEWLAEGKQRNWKYM</sequence>
<protein>
    <submittedName>
        <fullName evidence="3">Uncharacterized protein YdeI (YjbR/CyaY-like superfamily)</fullName>
    </submittedName>
</protein>
<feature type="domain" description="YdhG-like" evidence="1">
    <location>
        <begin position="20"/>
        <end position="110"/>
    </location>
</feature>
<dbReference type="Pfam" id="PF13376">
    <property type="entry name" value="OmdA"/>
    <property type="match status" value="1"/>
</dbReference>
<name>A0A099CW68_9GAMM</name>
<dbReference type="RefSeq" id="WP_043100227.1">
    <property type="nucleotide sequence ID" value="NZ_JACHET010000001.1"/>
</dbReference>
<comment type="caution">
    <text evidence="2">The sequence shown here is derived from an EMBL/GenBank/DDBJ whole genome shotgun (WGS) entry which is preliminary data.</text>
</comment>
<dbReference type="Pfam" id="PF08818">
    <property type="entry name" value="DUF1801"/>
    <property type="match status" value="1"/>
</dbReference>
<dbReference type="Gene3D" id="3.90.1150.200">
    <property type="match status" value="1"/>
</dbReference>
<dbReference type="SUPFAM" id="SSF159888">
    <property type="entry name" value="YdhG-like"/>
    <property type="match status" value="1"/>
</dbReference>
<proteinExistence type="predicted"/>